<protein>
    <recommendedName>
        <fullName evidence="3">RNase H type-1 domain-containing protein</fullName>
    </recommendedName>
</protein>
<gene>
    <name evidence="1" type="ORF">TorRG33x02_045070</name>
</gene>
<dbReference type="Proteomes" id="UP000237000">
    <property type="component" value="Unassembled WGS sequence"/>
</dbReference>
<dbReference type="InParanoid" id="A0A2P5FPL1"/>
<proteinExistence type="predicted"/>
<reference evidence="2" key="1">
    <citation type="submission" date="2016-06" db="EMBL/GenBank/DDBJ databases">
        <title>Parallel loss of symbiosis genes in relatives of nitrogen-fixing non-legume Parasponia.</title>
        <authorList>
            <person name="Van Velzen R."/>
            <person name="Holmer R."/>
            <person name="Bu F."/>
            <person name="Rutten L."/>
            <person name="Van Zeijl A."/>
            <person name="Liu W."/>
            <person name="Santuari L."/>
            <person name="Cao Q."/>
            <person name="Sharma T."/>
            <person name="Shen D."/>
            <person name="Roswanjaya Y."/>
            <person name="Wardhani T."/>
            <person name="Kalhor M.S."/>
            <person name="Jansen J."/>
            <person name="Van den Hoogen J."/>
            <person name="Gungor B."/>
            <person name="Hartog M."/>
            <person name="Hontelez J."/>
            <person name="Verver J."/>
            <person name="Yang W.-C."/>
            <person name="Schijlen E."/>
            <person name="Repin R."/>
            <person name="Schilthuizen M."/>
            <person name="Schranz E."/>
            <person name="Heidstra R."/>
            <person name="Miyata K."/>
            <person name="Fedorova E."/>
            <person name="Kohlen W."/>
            <person name="Bisseling T."/>
            <person name="Smit S."/>
            <person name="Geurts R."/>
        </authorList>
    </citation>
    <scope>NUCLEOTIDE SEQUENCE [LARGE SCALE GENOMIC DNA]</scope>
    <source>
        <strain evidence="2">cv. RG33-2</strain>
    </source>
</reference>
<dbReference type="AlphaFoldDB" id="A0A2P5FPL1"/>
<organism evidence="1 2">
    <name type="scientific">Trema orientale</name>
    <name type="common">Charcoal tree</name>
    <name type="synonym">Celtis orientalis</name>
    <dbReference type="NCBI Taxonomy" id="63057"/>
    <lineage>
        <taxon>Eukaryota</taxon>
        <taxon>Viridiplantae</taxon>
        <taxon>Streptophyta</taxon>
        <taxon>Embryophyta</taxon>
        <taxon>Tracheophyta</taxon>
        <taxon>Spermatophyta</taxon>
        <taxon>Magnoliopsida</taxon>
        <taxon>eudicotyledons</taxon>
        <taxon>Gunneridae</taxon>
        <taxon>Pentapetalae</taxon>
        <taxon>rosids</taxon>
        <taxon>fabids</taxon>
        <taxon>Rosales</taxon>
        <taxon>Cannabaceae</taxon>
        <taxon>Trema</taxon>
    </lineage>
</organism>
<evidence type="ECO:0000313" key="1">
    <source>
        <dbReference type="EMBL" id="PON99742.1"/>
    </source>
</evidence>
<name>A0A2P5FPL1_TREOI</name>
<keyword evidence="2" id="KW-1185">Reference proteome</keyword>
<dbReference type="EMBL" id="JXTC01000017">
    <property type="protein sequence ID" value="PON99742.1"/>
    <property type="molecule type" value="Genomic_DNA"/>
</dbReference>
<accession>A0A2P5FPL1</accession>
<evidence type="ECO:0008006" key="3">
    <source>
        <dbReference type="Google" id="ProtNLM"/>
    </source>
</evidence>
<evidence type="ECO:0000313" key="2">
    <source>
        <dbReference type="Proteomes" id="UP000237000"/>
    </source>
</evidence>
<comment type="caution">
    <text evidence="1">The sequence shown here is derived from an EMBL/GenBank/DDBJ whole genome shotgun (WGS) entry which is preliminary data.</text>
</comment>
<sequence>MVDPKALLCLINEAVFEFYRASVASVPSPNHIRVWVDAAYKEATTMVALVARDNHSNILLLASKKSKKVHASSALEAELAVEFGILSRLKQGWRDAILFSDAQLVTSAVSLRLAPKWEFTFI</sequence>